<dbReference type="EMBL" id="JADFFK010000017">
    <property type="protein sequence ID" value="MBE9639258.1"/>
    <property type="molecule type" value="Genomic_DNA"/>
</dbReference>
<dbReference type="InterPro" id="IPR001387">
    <property type="entry name" value="Cro/C1-type_HTH"/>
</dbReference>
<keyword evidence="4" id="KW-1185">Reference proteome</keyword>
<evidence type="ECO:0000313" key="3">
    <source>
        <dbReference type="EMBL" id="MBE9639258.1"/>
    </source>
</evidence>
<dbReference type="CDD" id="cd00093">
    <property type="entry name" value="HTH_XRE"/>
    <property type="match status" value="1"/>
</dbReference>
<dbReference type="SMART" id="SM00530">
    <property type="entry name" value="HTH_XRE"/>
    <property type="match status" value="1"/>
</dbReference>
<evidence type="ECO:0000313" key="4">
    <source>
        <dbReference type="Proteomes" id="UP000607796"/>
    </source>
</evidence>
<gene>
    <name evidence="3" type="ORF">IQ782_20590</name>
</gene>
<dbReference type="PROSITE" id="PS50943">
    <property type="entry name" value="HTH_CROC1"/>
    <property type="match status" value="1"/>
</dbReference>
<dbReference type="SUPFAM" id="SSF47413">
    <property type="entry name" value="lambda repressor-like DNA-binding domains"/>
    <property type="match status" value="1"/>
</dbReference>
<feature type="domain" description="HTH cro/C1-type" evidence="2">
    <location>
        <begin position="12"/>
        <end position="66"/>
    </location>
</feature>
<accession>A0ABR9X714</accession>
<evidence type="ECO:0000259" key="2">
    <source>
        <dbReference type="PROSITE" id="PS50943"/>
    </source>
</evidence>
<dbReference type="Pfam" id="PF01381">
    <property type="entry name" value="HTH_3"/>
    <property type="match status" value="1"/>
</dbReference>
<evidence type="ECO:0000256" key="1">
    <source>
        <dbReference type="SAM" id="MobiDB-lite"/>
    </source>
</evidence>
<feature type="region of interest" description="Disordered" evidence="1">
    <location>
        <begin position="174"/>
        <end position="198"/>
    </location>
</feature>
<dbReference type="Gene3D" id="1.10.260.40">
    <property type="entry name" value="lambda repressor-like DNA-binding domains"/>
    <property type="match status" value="1"/>
</dbReference>
<reference evidence="3 4" key="1">
    <citation type="journal article" date="2021" name="Int. J. Syst. Evol. Microbiol.">
        <title>Salipiger mangrovisoli sp. nov., isolated from mangrove soil and the proposal for the reclassification of Paraphaeobacter pallidus as Salipiger pallidus comb. nov.</title>
        <authorList>
            <person name="Du J."/>
            <person name="Liu Y."/>
            <person name="Pei T."/>
            <person name="Deng M.R."/>
            <person name="Zhu H."/>
        </authorList>
    </citation>
    <scope>NUCLEOTIDE SEQUENCE [LARGE SCALE GENOMIC DNA]</scope>
    <source>
        <strain evidence="3 4">6D45A</strain>
    </source>
</reference>
<dbReference type="InterPro" id="IPR010982">
    <property type="entry name" value="Lambda_DNA-bd_dom_sf"/>
</dbReference>
<protein>
    <submittedName>
        <fullName evidence="3">Helix-turn-helix transcriptional regulator</fullName>
    </submittedName>
</protein>
<dbReference type="Proteomes" id="UP000607796">
    <property type="component" value="Unassembled WGS sequence"/>
</dbReference>
<dbReference type="RefSeq" id="WP_194136542.1">
    <property type="nucleotide sequence ID" value="NZ_JADFFK010000017.1"/>
</dbReference>
<comment type="caution">
    <text evidence="3">The sequence shown here is derived from an EMBL/GenBank/DDBJ whole genome shotgun (WGS) entry which is preliminary data.</text>
</comment>
<name>A0ABR9X714_9RHOB</name>
<sequence>MGYDVVDIAERLQAARKAKGLSQRELSDLAGVPQAQISRIEAGTVDLRLSSLVALAHALDLELTLVPRKAVPAVRSISRDAIGANRQHIVAIQKEMQRIGETVRGLQVTMPKLEGLNQLQKTFSELHRVRVPTFDPETLKQLRKTIEQISKPTKELTALNESIKLMTSIRNRALHEQDPDTGAAPSRPAYSLDEDDDA</sequence>
<proteinExistence type="predicted"/>
<organism evidence="3 4">
    <name type="scientific">Salipiger mangrovisoli</name>
    <dbReference type="NCBI Taxonomy" id="2865933"/>
    <lineage>
        <taxon>Bacteria</taxon>
        <taxon>Pseudomonadati</taxon>
        <taxon>Pseudomonadota</taxon>
        <taxon>Alphaproteobacteria</taxon>
        <taxon>Rhodobacterales</taxon>
        <taxon>Roseobacteraceae</taxon>
        <taxon>Salipiger</taxon>
    </lineage>
</organism>